<dbReference type="InterPro" id="IPR020084">
    <property type="entry name" value="NUDIX_hydrolase_CS"/>
</dbReference>
<dbReference type="EMBL" id="CP001742">
    <property type="protein sequence ID" value="ADL19705.1"/>
    <property type="molecule type" value="Genomic_DNA"/>
</dbReference>
<dbReference type="HOGENOM" id="CLU_037162_20_2_2"/>
<dbReference type="EC" id="3.6.1.13" evidence="3"/>
<dbReference type="CDD" id="cd04673">
    <property type="entry name" value="NUDIX_ADPRase"/>
    <property type="match status" value="1"/>
</dbReference>
<dbReference type="AlphaFoldDB" id="D9Q317"/>
<dbReference type="OrthoDB" id="40462at2157"/>
<dbReference type="Pfam" id="PF00293">
    <property type="entry name" value="NUDIX"/>
    <property type="match status" value="1"/>
</dbReference>
<keyword evidence="1 3" id="KW-0378">Hydrolase</keyword>
<evidence type="ECO:0000259" key="2">
    <source>
        <dbReference type="PROSITE" id="PS51462"/>
    </source>
</evidence>
<dbReference type="SUPFAM" id="SSF55811">
    <property type="entry name" value="Nudix"/>
    <property type="match status" value="1"/>
</dbReference>
<evidence type="ECO:0000256" key="1">
    <source>
        <dbReference type="ARBA" id="ARBA00022801"/>
    </source>
</evidence>
<dbReference type="PRINTS" id="PR00502">
    <property type="entry name" value="NUDIXFAMILY"/>
</dbReference>
<name>D9Q317_ACIS3</name>
<proteinExistence type="predicted"/>
<dbReference type="PANTHER" id="PTHR43736">
    <property type="entry name" value="ADP-RIBOSE PYROPHOSPHATASE"/>
    <property type="match status" value="1"/>
</dbReference>
<accession>D9Q317</accession>
<dbReference type="InterPro" id="IPR020476">
    <property type="entry name" value="Nudix_hydrolase"/>
</dbReference>
<dbReference type="InterPro" id="IPR015797">
    <property type="entry name" value="NUDIX_hydrolase-like_dom_sf"/>
</dbReference>
<evidence type="ECO:0000313" key="4">
    <source>
        <dbReference type="Proteomes" id="UP000000346"/>
    </source>
</evidence>
<dbReference type="PROSITE" id="PS51462">
    <property type="entry name" value="NUDIX"/>
    <property type="match status" value="1"/>
</dbReference>
<protein>
    <submittedName>
        <fullName evidence="3">ADP-ribose pyrophosphatase</fullName>
        <ecNumber evidence="3">3.6.1.13</ecNumber>
    </submittedName>
</protein>
<sequence>MRGLYPDQPIVGVGSLVIINDRVLLVKRAAPPDKDKWAIPGGKVELGEGLYAAAERELAEETGLLCSSKGVVNVDEIITRDENGKVMFHYILITVLMENCRGTPRASSDAVDVRLFDIKEASESAEVAASTREFLKKVMRGLTTMTNPIEVITTSSR</sequence>
<dbReference type="eggNOG" id="arCOG01075">
    <property type="taxonomic scope" value="Archaea"/>
</dbReference>
<organism evidence="3 4">
    <name type="scientific">Acidilobus saccharovorans (strain DSM 16705 / JCM 18335 / VKM B-2471 / 345-15)</name>
    <dbReference type="NCBI Taxonomy" id="666510"/>
    <lineage>
        <taxon>Archaea</taxon>
        <taxon>Thermoproteota</taxon>
        <taxon>Thermoprotei</taxon>
        <taxon>Acidilobales</taxon>
        <taxon>Acidilobaceae</taxon>
        <taxon>Acidilobus</taxon>
    </lineage>
</organism>
<dbReference type="Gene3D" id="3.90.79.10">
    <property type="entry name" value="Nucleoside Triphosphate Pyrophosphohydrolase"/>
    <property type="match status" value="1"/>
</dbReference>
<feature type="domain" description="Nudix hydrolase" evidence="2">
    <location>
        <begin position="8"/>
        <end position="140"/>
    </location>
</feature>
<dbReference type="Proteomes" id="UP000000346">
    <property type="component" value="Chromosome"/>
</dbReference>
<evidence type="ECO:0000313" key="3">
    <source>
        <dbReference type="EMBL" id="ADL19705.1"/>
    </source>
</evidence>
<gene>
    <name evidence="3" type="ordered locus">ASAC_1300</name>
</gene>
<dbReference type="KEGG" id="asc:ASAC_1300"/>
<dbReference type="GeneID" id="9499556"/>
<dbReference type="InParanoid" id="D9Q317"/>
<dbReference type="InterPro" id="IPR000086">
    <property type="entry name" value="NUDIX_hydrolase_dom"/>
</dbReference>
<dbReference type="PANTHER" id="PTHR43736:SF1">
    <property type="entry name" value="DIHYDRONEOPTERIN TRIPHOSPHATE DIPHOSPHATASE"/>
    <property type="match status" value="1"/>
</dbReference>
<dbReference type="RefSeq" id="WP_013267217.1">
    <property type="nucleotide sequence ID" value="NC_014374.1"/>
</dbReference>
<reference evidence="3 4" key="1">
    <citation type="journal article" date="2010" name="Appl. Environ. Microbiol.">
        <title>The genome sequence of the crenarchaeon Acidilobus saccharovorans supports a new order, Acidilobales, and suggests an important ecological role in terrestrial acidic hot springs.</title>
        <authorList>
            <person name="Mardanov A.V."/>
            <person name="Svetlitchnyi V.A."/>
            <person name="Beletsky A.V."/>
            <person name="Prokofeva M.I."/>
            <person name="Bonch-Osmolovskaya E.A."/>
            <person name="Ravin N.V."/>
            <person name="Skryabin K.G."/>
        </authorList>
    </citation>
    <scope>NUCLEOTIDE SEQUENCE [LARGE SCALE GENOMIC DNA]</scope>
    <source>
        <strain evidence="4">DSM 16705 / JCM 18335 / VKM B-2471 / 345-15</strain>
    </source>
</reference>
<keyword evidence="4" id="KW-1185">Reference proteome</keyword>
<dbReference type="PROSITE" id="PS00893">
    <property type="entry name" value="NUDIX_BOX"/>
    <property type="match status" value="1"/>
</dbReference>
<dbReference type="STRING" id="666510.ASAC_1300"/>
<dbReference type="GO" id="GO:0047631">
    <property type="term" value="F:ADP-ribose diphosphatase activity"/>
    <property type="evidence" value="ECO:0007669"/>
    <property type="project" value="UniProtKB-EC"/>
</dbReference>